<dbReference type="FunFam" id="3.90.1070.20:FF:000002">
    <property type="entry name" value="DNA-directed RNA polymerase subunit beta"/>
    <property type="match status" value="1"/>
</dbReference>
<dbReference type="GO" id="GO:0032549">
    <property type="term" value="F:ribonucleoside binding"/>
    <property type="evidence" value="ECO:0007669"/>
    <property type="project" value="InterPro"/>
</dbReference>
<feature type="domain" description="RNA polymerase Rpb2" evidence="20">
    <location>
        <begin position="413"/>
        <end position="473"/>
    </location>
</feature>
<dbReference type="InterPro" id="IPR007120">
    <property type="entry name" value="DNA-dir_RNAP_su2_dom"/>
</dbReference>
<evidence type="ECO:0000259" key="15">
    <source>
        <dbReference type="Pfam" id="PF00562"/>
    </source>
</evidence>
<dbReference type="InterPro" id="IPR037034">
    <property type="entry name" value="RNA_pol_Rpb2_2_sf"/>
</dbReference>
<dbReference type="InterPro" id="IPR037033">
    <property type="entry name" value="DNA-dir_RNAP_su2_hyb_sf"/>
</dbReference>
<dbReference type="Pfam" id="PF04565">
    <property type="entry name" value="RNA_pol_Rpb2_3"/>
    <property type="match status" value="1"/>
</dbReference>
<dbReference type="InterPro" id="IPR015712">
    <property type="entry name" value="DNA-dir_RNA_pol_su2"/>
</dbReference>
<dbReference type="Gene3D" id="3.90.1100.10">
    <property type="match status" value="1"/>
</dbReference>
<evidence type="ECO:0000256" key="11">
    <source>
        <dbReference type="ARBA" id="ARBA00023242"/>
    </source>
</evidence>
<sequence length="1025" mass="113721">MNNIPIGRIPIMLRSCKCVLAGKSDEELGALKECPFDPGGYFVVKGVEKVVLMQEQLSKNRVIIETDSKGNVAASITSSTIERKSRCSIFVKKGTGRVYLKHNTLGDDVPIAIVFKAMGVEADQEIVQLIGSMAAFAPCLEEPVREKIYTQRQALKFIGAKIRANQRAGFGYSNKTPEDEAREVLANVVLSHVPVIAFSFRAKAVYMGYIIRRVLAANADRTLLDDKDYVGNKRLELAGQLLALLFEDKFKQLNSEIKRLADRELSKQNRTAVFDVSKHIRQDVITQGFIHAISTGNWVLKRFRMDRAGVTQVLSRLSYMSAIGMMTRITSQFEKTVKVAGPRALQPSQWGMLCPADTPEGETCGLVKNLALLCHVTSDQDPEPICRLCFDLGTEDVQLLTGEEMHSDTTYLVFVNGLIVGAHSQPKRFVKYFRTLRRKGLVGEFVSVYLHSVHHAIYVATDGGRVCRPLLVCTKGKPRLTQVHMSQLGLGLRSLTDLMKEGIVEYMDVNEENNCMVALSEKELTPEHTHLEIDPLTLMGVVSGLIPFPHHNQSPRNTYTCAMGKQAMGCVAMNQYEIMSSLIYSLVYPMKPMVKTRVLDLVNFDKVPGGQNAVLAVMSYSGYDIEDAIILNKASIDRGFGRCLIMRKHQTSLKRYPNGSQDINEGPPPVEAFARGAENAKYARFSKLDKDGMCLVGERLDPGQIMVNKRIPTNVSMDLSVASATSGTTGTHKPAPLSYKAPHDHFVHVDKVLVTRNETDHAHLLIKVLLRQCRRPEVGDKFASRHGQKGVCGLIVNQENLPFNETGICPDLIMNPHGFPSRMTVGKIIELVVGKAGVMNGHQGYATAFGEDFGNADKVVEASQELVRHGFSYVAKDMLTSGITGEPLSAYIFMGPVFYQKLKHMVMDKMHARARGPRAVLTRQPTEGRSRDGGLRLGEMERDCLVGYGAAALISERLMTSSDAFTAHVCKKCNLIGYLGEKGMWCQNCRSAENMTDMKLPYACKLLFQELQSMNITPKLHLEEM</sequence>
<evidence type="ECO:0000256" key="6">
    <source>
        <dbReference type="ARBA" id="ARBA00022695"/>
    </source>
</evidence>
<keyword evidence="4 14" id="KW-0240">DNA-directed RNA polymerase</keyword>
<dbReference type="Gene3D" id="2.40.50.150">
    <property type="match status" value="1"/>
</dbReference>
<dbReference type="GO" id="GO:0005634">
    <property type="term" value="C:nucleus"/>
    <property type="evidence" value="ECO:0007669"/>
    <property type="project" value="UniProtKB-SubCell"/>
</dbReference>
<feature type="domain" description="RNA polymerase Rpb2" evidence="21">
    <location>
        <begin position="496"/>
        <end position="527"/>
    </location>
</feature>
<feature type="domain" description="RNA polymerase Rpb2" evidence="17">
    <location>
        <begin position="59"/>
        <end position="236"/>
    </location>
</feature>
<dbReference type="GO" id="GO:0003677">
    <property type="term" value="F:DNA binding"/>
    <property type="evidence" value="ECO:0007669"/>
    <property type="project" value="InterPro"/>
</dbReference>
<evidence type="ECO:0000256" key="10">
    <source>
        <dbReference type="ARBA" id="ARBA00023163"/>
    </source>
</evidence>
<comment type="subunit">
    <text evidence="3">Component of the RNA polymerase III (Pol III) complex consisting of 17 subunits.</text>
</comment>
<evidence type="ECO:0000256" key="12">
    <source>
        <dbReference type="ARBA" id="ARBA00048552"/>
    </source>
</evidence>
<dbReference type="InterPro" id="IPR014724">
    <property type="entry name" value="RNA_pol_RPB2_OB-fold"/>
</dbReference>
<proteinExistence type="inferred from homology"/>
<keyword evidence="10 14" id="KW-0804">Transcription</keyword>
<dbReference type="GO" id="GO:0008270">
    <property type="term" value="F:zinc ion binding"/>
    <property type="evidence" value="ECO:0007669"/>
    <property type="project" value="UniProtKB-KW"/>
</dbReference>
<dbReference type="GO" id="GO:0000428">
    <property type="term" value="C:DNA-directed RNA polymerase complex"/>
    <property type="evidence" value="ECO:0007669"/>
    <property type="project" value="UniProtKB-KW"/>
</dbReference>
<comment type="catalytic activity">
    <reaction evidence="12 14">
        <text>RNA(n) + a ribonucleoside 5'-triphosphate = RNA(n+1) + diphosphate</text>
        <dbReference type="Rhea" id="RHEA:21248"/>
        <dbReference type="Rhea" id="RHEA-COMP:14527"/>
        <dbReference type="Rhea" id="RHEA-COMP:17342"/>
        <dbReference type="ChEBI" id="CHEBI:33019"/>
        <dbReference type="ChEBI" id="CHEBI:61557"/>
        <dbReference type="ChEBI" id="CHEBI:140395"/>
        <dbReference type="EC" id="2.7.7.6"/>
    </reaction>
</comment>
<evidence type="ECO:0000259" key="18">
    <source>
        <dbReference type="Pfam" id="PF04563"/>
    </source>
</evidence>
<keyword evidence="5 14" id="KW-0808">Transferase</keyword>
<dbReference type="Gene3D" id="2.40.270.10">
    <property type="entry name" value="DNA-directed RNA polymerase, subunit 2, domain 6"/>
    <property type="match status" value="1"/>
</dbReference>
<feature type="domain" description="RNA polymerase Rpb2" evidence="16">
    <location>
        <begin position="933"/>
        <end position="1022"/>
    </location>
</feature>
<evidence type="ECO:0000256" key="14">
    <source>
        <dbReference type="RuleBase" id="RU363031"/>
    </source>
</evidence>
<dbReference type="PANTHER" id="PTHR20856">
    <property type="entry name" value="DNA-DIRECTED RNA POLYMERASE I SUBUNIT 2"/>
    <property type="match status" value="1"/>
</dbReference>
<evidence type="ECO:0000256" key="2">
    <source>
        <dbReference type="ARBA" id="ARBA00006835"/>
    </source>
</evidence>
<dbReference type="PROSITE" id="PS01166">
    <property type="entry name" value="RNA_POL_BETA"/>
    <property type="match status" value="1"/>
</dbReference>
<dbReference type="Pfam" id="PF00562">
    <property type="entry name" value="RNA_pol_Rpb2_6"/>
    <property type="match status" value="1"/>
</dbReference>
<evidence type="ECO:0000259" key="17">
    <source>
        <dbReference type="Pfam" id="PF04561"/>
    </source>
</evidence>
<dbReference type="InterPro" id="IPR007646">
    <property type="entry name" value="RNA_pol_Rpb2_4"/>
</dbReference>
<keyword evidence="8" id="KW-0863">Zinc-finger</keyword>
<dbReference type="InterPro" id="IPR007121">
    <property type="entry name" value="RNA_pol_bsu_CS"/>
</dbReference>
<keyword evidence="9" id="KW-0862">Zinc</keyword>
<feature type="domain" description="DNA-directed RNA polymerase subunit 2 hybrid-binding" evidence="15">
    <location>
        <begin position="543"/>
        <end position="931"/>
    </location>
</feature>
<keyword evidence="7" id="KW-0479">Metal-binding</keyword>
<dbReference type="GO" id="GO:0003899">
    <property type="term" value="F:DNA-directed RNA polymerase activity"/>
    <property type="evidence" value="ECO:0007669"/>
    <property type="project" value="UniProtKB-EC"/>
</dbReference>
<keyword evidence="6 14" id="KW-0548">Nucleotidyltransferase</keyword>
<comment type="subcellular location">
    <subcellularLocation>
        <location evidence="1">Nucleus</location>
    </subcellularLocation>
</comment>
<dbReference type="Pfam" id="PF04566">
    <property type="entry name" value="RNA_pol_Rpb2_4"/>
    <property type="match status" value="1"/>
</dbReference>
<evidence type="ECO:0000259" key="21">
    <source>
        <dbReference type="Pfam" id="PF04567"/>
    </source>
</evidence>
<evidence type="ECO:0000256" key="7">
    <source>
        <dbReference type="ARBA" id="ARBA00022723"/>
    </source>
</evidence>
<dbReference type="Pfam" id="PF04561">
    <property type="entry name" value="RNA_pol_Rpb2_2"/>
    <property type="match status" value="1"/>
</dbReference>
<evidence type="ECO:0000256" key="3">
    <source>
        <dbReference type="ARBA" id="ARBA00011206"/>
    </source>
</evidence>
<evidence type="ECO:0000259" key="16">
    <source>
        <dbReference type="Pfam" id="PF04560"/>
    </source>
</evidence>
<evidence type="ECO:0000256" key="1">
    <source>
        <dbReference type="ARBA" id="ARBA00004123"/>
    </source>
</evidence>
<dbReference type="Gene3D" id="3.90.1110.10">
    <property type="entry name" value="RNA polymerase Rpb2, domain 2"/>
    <property type="match status" value="1"/>
</dbReference>
<dbReference type="Pfam" id="PF04563">
    <property type="entry name" value="RNA_pol_Rpb2_1"/>
    <property type="match status" value="1"/>
</dbReference>
<evidence type="ECO:0000256" key="5">
    <source>
        <dbReference type="ARBA" id="ARBA00022679"/>
    </source>
</evidence>
<dbReference type="SUPFAM" id="SSF64484">
    <property type="entry name" value="beta and beta-prime subunits of DNA dependent RNA-polymerase"/>
    <property type="match status" value="1"/>
</dbReference>
<evidence type="ECO:0000259" key="19">
    <source>
        <dbReference type="Pfam" id="PF04565"/>
    </source>
</evidence>
<evidence type="ECO:0000256" key="4">
    <source>
        <dbReference type="ARBA" id="ARBA00022478"/>
    </source>
</evidence>
<dbReference type="FunFam" id="2.40.270.10:FF:000011">
    <property type="entry name" value="DNA-directed RNA polymerase subunit beta"/>
    <property type="match status" value="1"/>
</dbReference>
<dbReference type="InterPro" id="IPR007641">
    <property type="entry name" value="RNA_pol_Rpb2_7"/>
</dbReference>
<dbReference type="InterPro" id="IPR007647">
    <property type="entry name" value="RNA_pol_Rpb2_5"/>
</dbReference>
<dbReference type="GO" id="GO:0006351">
    <property type="term" value="P:DNA-templated transcription"/>
    <property type="evidence" value="ECO:0007669"/>
    <property type="project" value="InterPro"/>
</dbReference>
<comment type="function">
    <text evidence="14">DNA-dependent RNA polymerase catalyzes the transcription of DNA into RNA using the four ribonucleoside triphosphates as substrates.</text>
</comment>
<feature type="domain" description="RNA polymerase Rpb2" evidence="19">
    <location>
        <begin position="312"/>
        <end position="376"/>
    </location>
</feature>
<evidence type="ECO:0000259" key="20">
    <source>
        <dbReference type="Pfam" id="PF04566"/>
    </source>
</evidence>
<accession>A0A7S2DCI5</accession>
<gene>
    <name evidence="22" type="ORF">DSPE1174_LOCUS21196</name>
</gene>
<dbReference type="AlphaFoldDB" id="A0A7S2DCI5"/>
<dbReference type="InterPro" id="IPR007644">
    <property type="entry name" value="RNA_pol_bsu_protrusion"/>
</dbReference>
<dbReference type="Pfam" id="PF04567">
    <property type="entry name" value="RNA_pol_Rpb2_5"/>
    <property type="match status" value="1"/>
</dbReference>
<dbReference type="Gene3D" id="3.90.1800.10">
    <property type="entry name" value="RNA polymerase alpha subunit dimerisation domain"/>
    <property type="match status" value="1"/>
</dbReference>
<dbReference type="InterPro" id="IPR007645">
    <property type="entry name" value="RNA_pol_Rpb2_3"/>
</dbReference>
<dbReference type="FunFam" id="3.90.1110.10:FF:000006">
    <property type="entry name" value="DNA-directed RNA polymerase subunit beta"/>
    <property type="match status" value="1"/>
</dbReference>
<protein>
    <recommendedName>
        <fullName evidence="14">DNA-directed RNA polymerase subunit beta</fullName>
        <ecNumber evidence="14">2.7.7.6</ecNumber>
    </recommendedName>
</protein>
<dbReference type="InterPro" id="IPR007642">
    <property type="entry name" value="RNA_pol_Rpb2_2"/>
</dbReference>
<organism evidence="22">
    <name type="scientific">Octactis speculum</name>
    <dbReference type="NCBI Taxonomy" id="3111310"/>
    <lineage>
        <taxon>Eukaryota</taxon>
        <taxon>Sar</taxon>
        <taxon>Stramenopiles</taxon>
        <taxon>Ochrophyta</taxon>
        <taxon>Dictyochophyceae</taxon>
        <taxon>Dictyochales</taxon>
        <taxon>Dictyochaceae</taxon>
        <taxon>Octactis</taxon>
    </lineage>
</organism>
<dbReference type="Pfam" id="PF04560">
    <property type="entry name" value="RNA_pol_Rpb2_7"/>
    <property type="match status" value="1"/>
</dbReference>
<evidence type="ECO:0000313" key="22">
    <source>
        <dbReference type="EMBL" id="CAD9450755.1"/>
    </source>
</evidence>
<evidence type="ECO:0000256" key="13">
    <source>
        <dbReference type="RuleBase" id="RU000434"/>
    </source>
</evidence>
<dbReference type="FunFam" id="3.90.1100.10:FF:000021">
    <property type="entry name" value="DNA-directed RNA polymerase subunit beta"/>
    <property type="match status" value="1"/>
</dbReference>
<feature type="domain" description="RNA polymerase beta subunit protrusion" evidence="18">
    <location>
        <begin position="2"/>
        <end position="286"/>
    </location>
</feature>
<name>A0A7S2DCI5_9STRA</name>
<evidence type="ECO:0000256" key="8">
    <source>
        <dbReference type="ARBA" id="ARBA00022771"/>
    </source>
</evidence>
<dbReference type="Gene3D" id="3.90.1070.20">
    <property type="match status" value="1"/>
</dbReference>
<dbReference type="EMBL" id="HBGS01041168">
    <property type="protein sequence ID" value="CAD9450755.1"/>
    <property type="molecule type" value="Transcribed_RNA"/>
</dbReference>
<dbReference type="CDD" id="cd00653">
    <property type="entry name" value="RNA_pol_B_RPB2"/>
    <property type="match status" value="1"/>
</dbReference>
<keyword evidence="11" id="KW-0539">Nucleus</keyword>
<reference evidence="22" key="1">
    <citation type="submission" date="2021-01" db="EMBL/GenBank/DDBJ databases">
        <authorList>
            <person name="Corre E."/>
            <person name="Pelletier E."/>
            <person name="Niang G."/>
            <person name="Scheremetjew M."/>
            <person name="Finn R."/>
            <person name="Kale V."/>
            <person name="Holt S."/>
            <person name="Cochrane G."/>
            <person name="Meng A."/>
            <person name="Brown T."/>
            <person name="Cohen L."/>
        </authorList>
    </citation>
    <scope>NUCLEOTIDE SEQUENCE</scope>
    <source>
        <strain evidence="22">CCMP1381</strain>
    </source>
</reference>
<dbReference type="FunFam" id="2.40.270.10:FF:000006">
    <property type="entry name" value="DNA-directed RNA polymerase subunit beta"/>
    <property type="match status" value="1"/>
</dbReference>
<dbReference type="FunFam" id="3.90.1800.10:FF:000002">
    <property type="entry name" value="DNA-directed RNA polymerase subunit beta"/>
    <property type="match status" value="1"/>
</dbReference>
<evidence type="ECO:0000256" key="9">
    <source>
        <dbReference type="ARBA" id="ARBA00022833"/>
    </source>
</evidence>
<comment type="similarity">
    <text evidence="2 13">Belongs to the RNA polymerase beta chain family.</text>
</comment>
<dbReference type="EC" id="2.7.7.6" evidence="14"/>